<dbReference type="EMBL" id="SMKS01000002">
    <property type="protein sequence ID" value="TDD10105.1"/>
    <property type="molecule type" value="Genomic_DNA"/>
</dbReference>
<evidence type="ECO:0000256" key="1">
    <source>
        <dbReference type="SAM" id="Phobius"/>
    </source>
</evidence>
<keyword evidence="1" id="KW-1133">Transmembrane helix</keyword>
<reference evidence="2 3" key="1">
    <citation type="submission" date="2019-03" db="EMBL/GenBank/DDBJ databases">
        <title>Draft genome sequences of novel Actinobacteria.</title>
        <authorList>
            <person name="Sahin N."/>
            <person name="Ay H."/>
            <person name="Saygin H."/>
        </authorList>
    </citation>
    <scope>NUCLEOTIDE SEQUENCE [LARGE SCALE GENOMIC DNA]</scope>
    <source>
        <strain evidence="2 3">16K309</strain>
    </source>
</reference>
<feature type="transmembrane region" description="Helical" evidence="1">
    <location>
        <begin position="58"/>
        <end position="84"/>
    </location>
</feature>
<evidence type="ECO:0000313" key="3">
    <source>
        <dbReference type="Proteomes" id="UP000295674"/>
    </source>
</evidence>
<feature type="transmembrane region" description="Helical" evidence="1">
    <location>
        <begin position="90"/>
        <end position="107"/>
    </location>
</feature>
<evidence type="ECO:0000313" key="2">
    <source>
        <dbReference type="EMBL" id="TDD10105.1"/>
    </source>
</evidence>
<organism evidence="2 3">
    <name type="scientific">Saccharopolyspora terrae</name>
    <dbReference type="NCBI Taxonomy" id="2530384"/>
    <lineage>
        <taxon>Bacteria</taxon>
        <taxon>Bacillati</taxon>
        <taxon>Actinomycetota</taxon>
        <taxon>Actinomycetes</taxon>
        <taxon>Pseudonocardiales</taxon>
        <taxon>Pseudonocardiaceae</taxon>
        <taxon>Saccharopolyspora</taxon>
    </lineage>
</organism>
<name>A0A4R4W4Z2_9PSEU</name>
<feature type="transmembrane region" description="Helical" evidence="1">
    <location>
        <begin position="150"/>
        <end position="173"/>
    </location>
</feature>
<dbReference type="OrthoDB" id="3689448at2"/>
<sequence>MKSIPLWVAVPVTVAVALPFGLWLGTWSLPLWLAFIVWAEYFALGAKPAALRVIVPSFLSGVVSAAIALIFSLLVGTVVGDAAIVAGGDVSWFVGLPLALVPLIYVMQFLPFARDTGSLPYFNGLSMGLATFFIGTYTNFGGLSVPADSVLLPLITSVPAVLGGLLGAFLGWFNVAIMTPFGRPAPRPADTIVDA</sequence>
<dbReference type="RefSeq" id="WP_132672204.1">
    <property type="nucleotide sequence ID" value="NZ_SMKS01000002.1"/>
</dbReference>
<keyword evidence="3" id="KW-1185">Reference proteome</keyword>
<keyword evidence="1" id="KW-0812">Transmembrane</keyword>
<keyword evidence="1" id="KW-0472">Membrane</keyword>
<dbReference type="Proteomes" id="UP000295674">
    <property type="component" value="Unassembled WGS sequence"/>
</dbReference>
<dbReference type="AlphaFoldDB" id="A0A4R4W4Z2"/>
<proteinExistence type="predicted"/>
<comment type="caution">
    <text evidence="2">The sequence shown here is derived from an EMBL/GenBank/DDBJ whole genome shotgun (WGS) entry which is preliminary data.</text>
</comment>
<feature type="transmembrane region" description="Helical" evidence="1">
    <location>
        <begin position="119"/>
        <end position="138"/>
    </location>
</feature>
<protein>
    <submittedName>
        <fullName evidence="2">DUF1097 domain-containing protein</fullName>
    </submittedName>
</protein>
<gene>
    <name evidence="2" type="ORF">E1181_02400</name>
</gene>
<accession>A0A4R4W4Z2</accession>